<keyword evidence="11" id="KW-0472">Membrane</keyword>
<dbReference type="InterPro" id="IPR036097">
    <property type="entry name" value="HisK_dim/P_sf"/>
</dbReference>
<evidence type="ECO:0000256" key="3">
    <source>
        <dbReference type="ARBA" id="ARBA00012438"/>
    </source>
</evidence>
<dbReference type="SMART" id="SM00448">
    <property type="entry name" value="REC"/>
    <property type="match status" value="2"/>
</dbReference>
<evidence type="ECO:0000259" key="17">
    <source>
        <dbReference type="PROSITE" id="PS50113"/>
    </source>
</evidence>
<dbReference type="Proteomes" id="UP001209701">
    <property type="component" value="Unassembled WGS sequence"/>
</dbReference>
<dbReference type="InterPro" id="IPR036641">
    <property type="entry name" value="HPT_dom_sf"/>
</dbReference>
<keyword evidence="6" id="KW-0812">Transmembrane</keyword>
<reference evidence="19 20" key="1">
    <citation type="submission" date="2021-11" db="EMBL/GenBank/DDBJ databases">
        <authorList>
            <person name="Liang Q."/>
            <person name="Mou H."/>
            <person name="Liu Z."/>
        </authorList>
    </citation>
    <scope>NUCLEOTIDE SEQUENCE [LARGE SCALE GENOMIC DNA]</scope>
    <source>
        <strain evidence="19 20">CHU3</strain>
    </source>
</reference>
<dbReference type="Gene3D" id="3.40.50.2300">
    <property type="match status" value="2"/>
</dbReference>
<dbReference type="Pfam" id="PF02518">
    <property type="entry name" value="HATPase_c"/>
    <property type="match status" value="1"/>
</dbReference>
<sequence>MNKPPSGQRILVVEDEALVARDIEQQLRELGYQSVGHASHGDEAIRLAQELRPDLVLMDIQLAGPIDGIGAAQAIREQCGLPVVFLTAYAADDVLARAKLTEPFGYILKPFSERELRTVLEMALYKSKSQTRLRDSEARYRALVEWSPEALAVHRHGRIIYVNPAAIELFGGKSAQDLLGVRVLDMVHPDSHELARASLADVNVDGGKSALIEQRFIRLDGRVIDVEVLGTNIPFDDESAVHVVIRDITQRKLAKQELRKLSWAVEQSSEAIFITDVNESIEYVNAAYMAATGSTRAELMGSRPALFTSSAVPLLAIRAALQRGDTWRGLIHPEAGAERSDFAIISPLRQTDGQISHYVAVLEDVTERTRMGRELDSHRFHLEELVTRRTHELAVAREQAEAASLAKSAFLANMSHEIRTPMNAILGLNYLLRRDAPAPEQVARLDKINSAGQHLLSLINDILDLSKIEAGRVQLERIDFHLGALLDQVEAMITETAQSKGLKIKLVNEGVPIWLNGDPTRLRQALLNYAGNAVKFTEQGGVTLRVSLLPSLQGSVEATLRLRFEVEDSGLGLSEEAVGRLFQIFEQADASTTRKHGGTGLGLAITQRLAHLMGGEAGVSSRLGEGSCFWFTAELRTGQAHKPDFASLPGFEDAVDVLGLEMQVRRLHGGAHVLLVDDNEVNLEVALDMLHRLGLQVCTATDGAAAVALVEQMMQSHPFDLILMDMQMPVMDGLQACRLIRALPVGGATPVLALTANAFDEDHRACEAAGMNDFIAKPIEPLQLYRALLKWLPTTQQRGNPEAALGVCAPPVSGPSADTPANEARLNRLALLPGLNLAKGLAALRGNSEKYLNLLTRLLQSNAHSAAALATQLAAGHPAAARHIAHTLKGTAAALGALQLADTAAAIEDRLRGIEAAQNSDSGPCDGDMAALLGPDIALMESELQALAEAMAGGGDEAGLAPQSCGSAAVLRQLESLLADGDIAAIVLLEDHAVLLREALGQSFDAIENLISQFEFAQAQAMLGLIIDNDQS</sequence>
<evidence type="ECO:0000256" key="11">
    <source>
        <dbReference type="ARBA" id="ARBA00023136"/>
    </source>
</evidence>
<dbReference type="InterPro" id="IPR011006">
    <property type="entry name" value="CheY-like_superfamily"/>
</dbReference>
<dbReference type="Pfam" id="PF00072">
    <property type="entry name" value="Response_reg"/>
    <property type="match status" value="2"/>
</dbReference>
<dbReference type="InterPro" id="IPR001610">
    <property type="entry name" value="PAC"/>
</dbReference>
<keyword evidence="20" id="KW-1185">Reference proteome</keyword>
<dbReference type="InterPro" id="IPR003594">
    <property type="entry name" value="HATPase_dom"/>
</dbReference>
<evidence type="ECO:0000313" key="19">
    <source>
        <dbReference type="EMBL" id="MCV2368914.1"/>
    </source>
</evidence>
<dbReference type="InterPro" id="IPR008207">
    <property type="entry name" value="Sig_transdc_His_kin_Hpt_dom"/>
</dbReference>
<dbReference type="SUPFAM" id="SSF47226">
    <property type="entry name" value="Histidine-containing phosphotransfer domain, HPT domain"/>
    <property type="match status" value="1"/>
</dbReference>
<dbReference type="InterPro" id="IPR036890">
    <property type="entry name" value="HATPase_C_sf"/>
</dbReference>
<keyword evidence="4" id="KW-1003">Cell membrane</keyword>
<dbReference type="Gene3D" id="3.30.565.10">
    <property type="entry name" value="Histidine kinase-like ATPase, C-terminal domain"/>
    <property type="match status" value="1"/>
</dbReference>
<dbReference type="Gene3D" id="1.20.120.160">
    <property type="entry name" value="HPT domain"/>
    <property type="match status" value="1"/>
</dbReference>
<dbReference type="SUPFAM" id="SSF55785">
    <property type="entry name" value="PYP-like sensor domain (PAS domain)"/>
    <property type="match status" value="2"/>
</dbReference>
<evidence type="ECO:0000256" key="6">
    <source>
        <dbReference type="ARBA" id="ARBA00022692"/>
    </source>
</evidence>
<feature type="domain" description="PAC" evidence="17">
    <location>
        <begin position="324"/>
        <end position="377"/>
    </location>
</feature>
<dbReference type="EC" id="2.7.13.3" evidence="3"/>
<dbReference type="InterPro" id="IPR003661">
    <property type="entry name" value="HisK_dim/P_dom"/>
</dbReference>
<dbReference type="PROSITE" id="PS50112">
    <property type="entry name" value="PAS"/>
    <property type="match status" value="2"/>
</dbReference>
<dbReference type="InterPro" id="IPR001789">
    <property type="entry name" value="Sig_transdc_resp-reg_receiver"/>
</dbReference>
<keyword evidence="5 13" id="KW-0597">Phosphoprotein</keyword>
<evidence type="ECO:0000256" key="2">
    <source>
        <dbReference type="ARBA" id="ARBA00004651"/>
    </source>
</evidence>
<evidence type="ECO:0000256" key="9">
    <source>
        <dbReference type="ARBA" id="ARBA00022989"/>
    </source>
</evidence>
<evidence type="ECO:0000256" key="4">
    <source>
        <dbReference type="ARBA" id="ARBA00022475"/>
    </source>
</evidence>
<name>A0ABT2YFU1_9BURK</name>
<evidence type="ECO:0000256" key="7">
    <source>
        <dbReference type="ARBA" id="ARBA00022741"/>
    </source>
</evidence>
<evidence type="ECO:0000256" key="8">
    <source>
        <dbReference type="ARBA" id="ARBA00022840"/>
    </source>
</evidence>
<proteinExistence type="predicted"/>
<dbReference type="SUPFAM" id="SSF55874">
    <property type="entry name" value="ATPase domain of HSP90 chaperone/DNA topoisomerase II/histidine kinase"/>
    <property type="match status" value="1"/>
</dbReference>
<feature type="domain" description="HPt" evidence="18">
    <location>
        <begin position="847"/>
        <end position="947"/>
    </location>
</feature>
<dbReference type="PANTHER" id="PTHR45339:SF1">
    <property type="entry name" value="HYBRID SIGNAL TRANSDUCTION HISTIDINE KINASE J"/>
    <property type="match status" value="1"/>
</dbReference>
<dbReference type="CDD" id="cd16922">
    <property type="entry name" value="HATPase_EvgS-ArcB-TorS-like"/>
    <property type="match status" value="1"/>
</dbReference>
<dbReference type="CDD" id="cd17534">
    <property type="entry name" value="REC_DC-like"/>
    <property type="match status" value="1"/>
</dbReference>
<dbReference type="PROSITE" id="PS50110">
    <property type="entry name" value="RESPONSE_REGULATORY"/>
    <property type="match status" value="2"/>
</dbReference>
<dbReference type="InterPro" id="IPR005467">
    <property type="entry name" value="His_kinase_dom"/>
</dbReference>
<dbReference type="CDD" id="cd00130">
    <property type="entry name" value="PAS"/>
    <property type="match status" value="1"/>
</dbReference>
<dbReference type="RefSeq" id="WP_263571507.1">
    <property type="nucleotide sequence ID" value="NZ_JAJIRN010000005.1"/>
</dbReference>
<dbReference type="PANTHER" id="PTHR45339">
    <property type="entry name" value="HYBRID SIGNAL TRANSDUCTION HISTIDINE KINASE J"/>
    <property type="match status" value="1"/>
</dbReference>
<dbReference type="Pfam" id="PF00512">
    <property type="entry name" value="HisKA"/>
    <property type="match status" value="1"/>
</dbReference>
<evidence type="ECO:0000259" key="14">
    <source>
        <dbReference type="PROSITE" id="PS50109"/>
    </source>
</evidence>
<dbReference type="SMART" id="SM00388">
    <property type="entry name" value="HisKA"/>
    <property type="match status" value="1"/>
</dbReference>
<dbReference type="Pfam" id="PF08448">
    <property type="entry name" value="PAS_4"/>
    <property type="match status" value="1"/>
</dbReference>
<feature type="domain" description="PAS" evidence="16">
    <location>
        <begin position="257"/>
        <end position="301"/>
    </location>
</feature>
<organism evidence="19 20">
    <name type="scientific">Roseateles oligotrophus</name>
    <dbReference type="NCBI Taxonomy" id="1769250"/>
    <lineage>
        <taxon>Bacteria</taxon>
        <taxon>Pseudomonadati</taxon>
        <taxon>Pseudomonadota</taxon>
        <taxon>Betaproteobacteria</taxon>
        <taxon>Burkholderiales</taxon>
        <taxon>Sphaerotilaceae</taxon>
        <taxon>Roseateles</taxon>
    </lineage>
</organism>
<dbReference type="SUPFAM" id="SSF52172">
    <property type="entry name" value="CheY-like"/>
    <property type="match status" value="2"/>
</dbReference>
<evidence type="ECO:0000313" key="20">
    <source>
        <dbReference type="Proteomes" id="UP001209701"/>
    </source>
</evidence>
<gene>
    <name evidence="19" type="ORF">LNV07_12565</name>
</gene>
<evidence type="ECO:0000259" key="15">
    <source>
        <dbReference type="PROSITE" id="PS50110"/>
    </source>
</evidence>
<feature type="domain" description="PAS" evidence="16">
    <location>
        <begin position="136"/>
        <end position="206"/>
    </location>
</feature>
<dbReference type="CDD" id="cd17546">
    <property type="entry name" value="REC_hyHK_CKI1_RcsC-like"/>
    <property type="match status" value="1"/>
</dbReference>
<dbReference type="InterPro" id="IPR000014">
    <property type="entry name" value="PAS"/>
</dbReference>
<dbReference type="InterPro" id="IPR035965">
    <property type="entry name" value="PAS-like_dom_sf"/>
</dbReference>
<dbReference type="Pfam" id="PF13426">
    <property type="entry name" value="PAS_9"/>
    <property type="match status" value="1"/>
</dbReference>
<keyword evidence="7" id="KW-0547">Nucleotide-binding</keyword>
<feature type="domain" description="Histidine kinase" evidence="14">
    <location>
        <begin position="413"/>
        <end position="637"/>
    </location>
</feature>
<dbReference type="PRINTS" id="PR00344">
    <property type="entry name" value="BCTRLSENSOR"/>
</dbReference>
<evidence type="ECO:0000256" key="5">
    <source>
        <dbReference type="ARBA" id="ARBA00022553"/>
    </source>
</evidence>
<feature type="domain" description="PAC" evidence="17">
    <location>
        <begin position="210"/>
        <end position="260"/>
    </location>
</feature>
<evidence type="ECO:0000256" key="13">
    <source>
        <dbReference type="PROSITE-ProRule" id="PRU00169"/>
    </source>
</evidence>
<feature type="domain" description="Response regulatory" evidence="15">
    <location>
        <begin position="9"/>
        <end position="124"/>
    </location>
</feature>
<dbReference type="SMART" id="SM00091">
    <property type="entry name" value="PAS"/>
    <property type="match status" value="2"/>
</dbReference>
<dbReference type="NCBIfam" id="TIGR00229">
    <property type="entry name" value="sensory_box"/>
    <property type="match status" value="2"/>
</dbReference>
<keyword evidence="10" id="KW-0902">Two-component regulatory system</keyword>
<dbReference type="InterPro" id="IPR004358">
    <property type="entry name" value="Sig_transdc_His_kin-like_C"/>
</dbReference>
<feature type="domain" description="Response regulatory" evidence="15">
    <location>
        <begin position="672"/>
        <end position="792"/>
    </location>
</feature>
<keyword evidence="8" id="KW-0067">ATP-binding</keyword>
<comment type="catalytic activity">
    <reaction evidence="1">
        <text>ATP + protein L-histidine = ADP + protein N-phospho-L-histidine.</text>
        <dbReference type="EC" id="2.7.13.3"/>
    </reaction>
</comment>
<evidence type="ECO:0000256" key="10">
    <source>
        <dbReference type="ARBA" id="ARBA00023012"/>
    </source>
</evidence>
<dbReference type="PROSITE" id="PS50113">
    <property type="entry name" value="PAC"/>
    <property type="match status" value="2"/>
</dbReference>
<comment type="caution">
    <text evidence="19">The sequence shown here is derived from an EMBL/GenBank/DDBJ whole genome shotgun (WGS) entry which is preliminary data.</text>
</comment>
<dbReference type="SMART" id="SM00387">
    <property type="entry name" value="HATPase_c"/>
    <property type="match status" value="1"/>
</dbReference>
<dbReference type="PROSITE" id="PS50894">
    <property type="entry name" value="HPT"/>
    <property type="match status" value="1"/>
</dbReference>
<evidence type="ECO:0000259" key="16">
    <source>
        <dbReference type="PROSITE" id="PS50112"/>
    </source>
</evidence>
<dbReference type="PROSITE" id="PS50109">
    <property type="entry name" value="HIS_KIN"/>
    <property type="match status" value="1"/>
</dbReference>
<feature type="modified residue" description="4-aspartylphosphate" evidence="13">
    <location>
        <position position="725"/>
    </location>
</feature>
<dbReference type="CDD" id="cd00082">
    <property type="entry name" value="HisKA"/>
    <property type="match status" value="1"/>
</dbReference>
<evidence type="ECO:0000256" key="1">
    <source>
        <dbReference type="ARBA" id="ARBA00000085"/>
    </source>
</evidence>
<evidence type="ECO:0000256" key="12">
    <source>
        <dbReference type="PROSITE-ProRule" id="PRU00110"/>
    </source>
</evidence>
<dbReference type="SMART" id="SM00086">
    <property type="entry name" value="PAC"/>
    <property type="match status" value="2"/>
</dbReference>
<dbReference type="Pfam" id="PF01627">
    <property type="entry name" value="Hpt"/>
    <property type="match status" value="1"/>
</dbReference>
<keyword evidence="9" id="KW-1133">Transmembrane helix</keyword>
<dbReference type="EMBL" id="JAJIRN010000005">
    <property type="protein sequence ID" value="MCV2368914.1"/>
    <property type="molecule type" value="Genomic_DNA"/>
</dbReference>
<dbReference type="Gene3D" id="1.10.287.130">
    <property type="match status" value="1"/>
</dbReference>
<comment type="subcellular location">
    <subcellularLocation>
        <location evidence="2">Cell membrane</location>
        <topology evidence="2">Multi-pass membrane protein</topology>
    </subcellularLocation>
</comment>
<dbReference type="InterPro" id="IPR013656">
    <property type="entry name" value="PAS_4"/>
</dbReference>
<feature type="modified residue" description="Phosphohistidine" evidence="12">
    <location>
        <position position="886"/>
    </location>
</feature>
<accession>A0ABT2YFU1</accession>
<dbReference type="SUPFAM" id="SSF47384">
    <property type="entry name" value="Homodimeric domain of signal transducing histidine kinase"/>
    <property type="match status" value="1"/>
</dbReference>
<protein>
    <recommendedName>
        <fullName evidence="3">histidine kinase</fullName>
        <ecNumber evidence="3">2.7.13.3</ecNumber>
    </recommendedName>
</protein>
<feature type="modified residue" description="4-aspartylphosphate" evidence="13">
    <location>
        <position position="59"/>
    </location>
</feature>
<dbReference type="Gene3D" id="3.30.450.20">
    <property type="entry name" value="PAS domain"/>
    <property type="match status" value="2"/>
</dbReference>
<evidence type="ECO:0000259" key="18">
    <source>
        <dbReference type="PROSITE" id="PS50894"/>
    </source>
</evidence>
<dbReference type="InterPro" id="IPR000700">
    <property type="entry name" value="PAS-assoc_C"/>
</dbReference>